<evidence type="ECO:0000313" key="2">
    <source>
        <dbReference type="Proteomes" id="UP000184600"/>
    </source>
</evidence>
<dbReference type="InterPro" id="IPR036412">
    <property type="entry name" value="HAD-like_sf"/>
</dbReference>
<name>A0A1M7YY97_9VIBR</name>
<dbReference type="RefSeq" id="WP_073584811.1">
    <property type="nucleotide sequence ID" value="NZ_AP024898.1"/>
</dbReference>
<dbReference type="SFLD" id="SFLDS00003">
    <property type="entry name" value="Haloacid_Dehalogenase"/>
    <property type="match status" value="1"/>
</dbReference>
<dbReference type="Gene3D" id="3.40.50.1000">
    <property type="entry name" value="HAD superfamily/HAD-like"/>
    <property type="match status" value="1"/>
</dbReference>
<dbReference type="PANTHER" id="PTHR43481">
    <property type="entry name" value="FRUCTOSE-1-PHOSPHATE PHOSPHATASE"/>
    <property type="match status" value="1"/>
</dbReference>
<evidence type="ECO:0000313" key="1">
    <source>
        <dbReference type="EMBL" id="SHO57659.1"/>
    </source>
</evidence>
<dbReference type="SUPFAM" id="SSF56784">
    <property type="entry name" value="HAD-like"/>
    <property type="match status" value="1"/>
</dbReference>
<protein>
    <submittedName>
        <fullName evidence="1">Sugar phosphatase YfbT</fullName>
        <ecNumber evidence="1">3.1.3.23</ecNumber>
    </submittedName>
</protein>
<keyword evidence="2" id="KW-1185">Reference proteome</keyword>
<dbReference type="PANTHER" id="PTHR43481:SF4">
    <property type="entry name" value="GLYCEROL-1-PHOSPHATE PHOSPHOHYDROLASE 1-RELATED"/>
    <property type="match status" value="1"/>
</dbReference>
<accession>A0A1M7YY97</accession>
<dbReference type="InterPro" id="IPR051806">
    <property type="entry name" value="HAD-like_SPP"/>
</dbReference>
<dbReference type="GO" id="GO:0050308">
    <property type="term" value="F:sugar-phosphatase activity"/>
    <property type="evidence" value="ECO:0007669"/>
    <property type="project" value="UniProtKB-EC"/>
</dbReference>
<dbReference type="InterPro" id="IPR023214">
    <property type="entry name" value="HAD_sf"/>
</dbReference>
<gene>
    <name evidence="1" type="primary">yfbT_2</name>
    <name evidence="1" type="ORF">VQ7734_03429</name>
</gene>
<dbReference type="InterPro" id="IPR041492">
    <property type="entry name" value="HAD_2"/>
</dbReference>
<dbReference type="STRING" id="1117707.VQ7734_03429"/>
<sequence>MKNYKKFIFDMDGTLVDSKESVEKAWCVWANEHEIDVNSILAISHGRPGEEVIREIMPHLDIKKEAAKLEVTESEHVNSVKPVPGAIEFLSQLQDEDWGIFTSAPRELAIQRLKAASVPVPEILITVEDITNGKPHPEGYALAADRLGAESNQCLVFEDAQAGIQSAVNAGCDVIRILAAAPDNHPVADCLTVQDFFDVSVCLNGKKITLK</sequence>
<proteinExistence type="predicted"/>
<reference evidence="2" key="1">
    <citation type="submission" date="2016-12" db="EMBL/GenBank/DDBJ databases">
        <authorList>
            <person name="Rodrigo-Torres L."/>
            <person name="Arahal R.D."/>
            <person name="Lucena T."/>
        </authorList>
    </citation>
    <scope>NUCLEOTIDE SEQUENCE [LARGE SCALE GENOMIC DNA]</scope>
</reference>
<dbReference type="Gene3D" id="1.10.150.240">
    <property type="entry name" value="Putative phosphatase, domain 2"/>
    <property type="match status" value="1"/>
</dbReference>
<dbReference type="AlphaFoldDB" id="A0A1M7YY97"/>
<organism evidence="1 2">
    <name type="scientific">Vibrio quintilis</name>
    <dbReference type="NCBI Taxonomy" id="1117707"/>
    <lineage>
        <taxon>Bacteria</taxon>
        <taxon>Pseudomonadati</taxon>
        <taxon>Pseudomonadota</taxon>
        <taxon>Gammaproteobacteria</taxon>
        <taxon>Vibrionales</taxon>
        <taxon>Vibrionaceae</taxon>
        <taxon>Vibrio</taxon>
    </lineage>
</organism>
<dbReference type="Proteomes" id="UP000184600">
    <property type="component" value="Unassembled WGS sequence"/>
</dbReference>
<dbReference type="NCBIfam" id="TIGR01549">
    <property type="entry name" value="HAD-SF-IA-v1"/>
    <property type="match status" value="1"/>
</dbReference>
<dbReference type="Pfam" id="PF13419">
    <property type="entry name" value="HAD_2"/>
    <property type="match status" value="1"/>
</dbReference>
<dbReference type="NCBIfam" id="TIGR01509">
    <property type="entry name" value="HAD-SF-IA-v3"/>
    <property type="match status" value="1"/>
</dbReference>
<keyword evidence="1" id="KW-0378">Hydrolase</keyword>
<dbReference type="OrthoDB" id="9800058at2"/>
<dbReference type="InterPro" id="IPR006439">
    <property type="entry name" value="HAD-SF_hydro_IA"/>
</dbReference>
<dbReference type="EC" id="3.1.3.23" evidence="1"/>
<dbReference type="InterPro" id="IPR023198">
    <property type="entry name" value="PGP-like_dom2"/>
</dbReference>
<dbReference type="EMBL" id="FRFG01000044">
    <property type="protein sequence ID" value="SHO57659.1"/>
    <property type="molecule type" value="Genomic_DNA"/>
</dbReference>
<dbReference type="SFLD" id="SFLDG01129">
    <property type="entry name" value="C1.5:_HAD__Beta-PGM__Phosphata"/>
    <property type="match status" value="1"/>
</dbReference>